<evidence type="ECO:0000256" key="1">
    <source>
        <dbReference type="ARBA" id="ARBA00009981"/>
    </source>
</evidence>
<keyword evidence="4" id="KW-1185">Reference proteome</keyword>
<dbReference type="Pfam" id="PF02604">
    <property type="entry name" value="PhdYeFM_antitox"/>
    <property type="match status" value="1"/>
</dbReference>
<dbReference type="EMBL" id="AP021888">
    <property type="protein sequence ID" value="BBP44494.1"/>
    <property type="molecule type" value="Genomic_DNA"/>
</dbReference>
<evidence type="ECO:0000313" key="3">
    <source>
        <dbReference type="EMBL" id="BBP44494.1"/>
    </source>
</evidence>
<reference evidence="4" key="1">
    <citation type="submission" date="2019-11" db="EMBL/GenBank/DDBJ databases">
        <title>Isolation and characterization of two novel species in the genus Thiomicrorhabdus.</title>
        <authorList>
            <person name="Mochizuki J."/>
            <person name="Kojima H."/>
            <person name="Fukui M."/>
        </authorList>
    </citation>
    <scope>NUCLEOTIDE SEQUENCE [LARGE SCALE GENOMIC DNA]</scope>
    <source>
        <strain evidence="4">AkT22</strain>
    </source>
</reference>
<dbReference type="InterPro" id="IPR036165">
    <property type="entry name" value="YefM-like_sf"/>
</dbReference>
<gene>
    <name evidence="3" type="ORF">THMIRHAT_22400</name>
</gene>
<comment type="similarity">
    <text evidence="1 2">Belongs to the phD/YefM antitoxin family.</text>
</comment>
<protein>
    <recommendedName>
        <fullName evidence="2">Antitoxin</fullName>
    </recommendedName>
</protein>
<proteinExistence type="inferred from homology"/>
<comment type="function">
    <text evidence="2">Antitoxin component of a type II toxin-antitoxin (TA) system.</text>
</comment>
<dbReference type="SUPFAM" id="SSF143120">
    <property type="entry name" value="YefM-like"/>
    <property type="match status" value="1"/>
</dbReference>
<accession>A0A6F8PR29</accession>
<dbReference type="AlphaFoldDB" id="A0A6F8PR29"/>
<dbReference type="KEGG" id="tzo:THMIRHAT_22400"/>
<sequence length="80" mass="8825">MTTLNSTEARSNLYGLIAQVNESHEPVTITGKTGNAILISEDDWSAINDTLTLLNIKGMRESIVEGMQTPLDECSKELDW</sequence>
<evidence type="ECO:0000256" key="2">
    <source>
        <dbReference type="RuleBase" id="RU362080"/>
    </source>
</evidence>
<dbReference type="RefSeq" id="WP_173292208.1">
    <property type="nucleotide sequence ID" value="NZ_AP021888.1"/>
</dbReference>
<dbReference type="InterPro" id="IPR006442">
    <property type="entry name" value="Antitoxin_Phd/YefM"/>
</dbReference>
<evidence type="ECO:0000313" key="4">
    <source>
        <dbReference type="Proteomes" id="UP000501466"/>
    </source>
</evidence>
<organism evidence="3 4">
    <name type="scientific">Thiosulfativibrio zosterae</name>
    <dbReference type="NCBI Taxonomy" id="2675053"/>
    <lineage>
        <taxon>Bacteria</taxon>
        <taxon>Pseudomonadati</taxon>
        <taxon>Pseudomonadota</taxon>
        <taxon>Gammaproteobacteria</taxon>
        <taxon>Thiotrichales</taxon>
        <taxon>Piscirickettsiaceae</taxon>
        <taxon>Thiosulfativibrio</taxon>
    </lineage>
</organism>
<dbReference type="Proteomes" id="UP000501466">
    <property type="component" value="Chromosome"/>
</dbReference>
<dbReference type="Gene3D" id="3.40.1620.10">
    <property type="entry name" value="YefM-like domain"/>
    <property type="match status" value="1"/>
</dbReference>
<name>A0A6F8PR29_9GAMM</name>